<dbReference type="Gene3D" id="3.90.1200.10">
    <property type="match status" value="1"/>
</dbReference>
<evidence type="ECO:0000259" key="1">
    <source>
        <dbReference type="Pfam" id="PF01636"/>
    </source>
</evidence>
<dbReference type="InterPro" id="IPR011009">
    <property type="entry name" value="Kinase-like_dom_sf"/>
</dbReference>
<accession>A0A8A1MDY0</accession>
<feature type="domain" description="Aminoglycoside phosphotransferase" evidence="1">
    <location>
        <begin position="101"/>
        <end position="127"/>
    </location>
</feature>
<evidence type="ECO:0000313" key="3">
    <source>
        <dbReference type="Proteomes" id="UP000663671"/>
    </source>
</evidence>
<dbReference type="Pfam" id="PF01636">
    <property type="entry name" value="APH"/>
    <property type="match status" value="1"/>
</dbReference>
<dbReference type="Proteomes" id="UP000663671">
    <property type="component" value="Chromosome 1"/>
</dbReference>
<dbReference type="SUPFAM" id="SSF56112">
    <property type="entry name" value="Protein kinase-like (PK-like)"/>
    <property type="match status" value="1"/>
</dbReference>
<dbReference type="OrthoDB" id="8300194at2759"/>
<gene>
    <name evidence="2" type="ORF">I7I51_01157</name>
</gene>
<dbReference type="AlphaFoldDB" id="A0A8A1MDY0"/>
<evidence type="ECO:0000313" key="2">
    <source>
        <dbReference type="EMBL" id="QSS64095.1"/>
    </source>
</evidence>
<dbReference type="VEuPathDB" id="FungiDB:I7I51_01157"/>
<sequence length="196" mass="22034">MTQIGCGGRLLLHCDGICTRPITRRCLDEAFSGPEGLHLPPACPISLLASTSDRITNRGSEWHFWGGPLETANELNNFLAHNTQGTQGPHLLSNDNHIIHFAHGDLSSRNILVDEGGRITAIIDWDILRMRMDFPRKRKMPDHPRYFQSIFPPKYKQEFSALSYLAHFEPLVPGSLPLNPFPTIGRMGNWLVHGYG</sequence>
<name>A0A8A1MDY0_AJECA</name>
<proteinExistence type="predicted"/>
<protein>
    <recommendedName>
        <fullName evidence="1">Aminoglycoside phosphotransferase domain-containing protein</fullName>
    </recommendedName>
</protein>
<reference evidence="2" key="1">
    <citation type="submission" date="2021-01" db="EMBL/GenBank/DDBJ databases">
        <title>Chromosome-level genome assembly of a human fungal pathogen reveals clustering of transcriptionally co-regulated genes.</title>
        <authorList>
            <person name="Voorhies M."/>
            <person name="Cohen S."/>
            <person name="Shea T.P."/>
            <person name="Petrus S."/>
            <person name="Munoz J.F."/>
            <person name="Poplawski S."/>
            <person name="Goldman W.E."/>
            <person name="Michael T."/>
            <person name="Cuomo C.A."/>
            <person name="Sil A."/>
            <person name="Beyhan S."/>
        </authorList>
    </citation>
    <scope>NUCLEOTIDE SEQUENCE</scope>
    <source>
        <strain evidence="2">WU24</strain>
    </source>
</reference>
<organism evidence="2 3">
    <name type="scientific">Ajellomyces capsulatus</name>
    <name type="common">Darling's disease fungus</name>
    <name type="synonym">Histoplasma capsulatum</name>
    <dbReference type="NCBI Taxonomy" id="5037"/>
    <lineage>
        <taxon>Eukaryota</taxon>
        <taxon>Fungi</taxon>
        <taxon>Dikarya</taxon>
        <taxon>Ascomycota</taxon>
        <taxon>Pezizomycotina</taxon>
        <taxon>Eurotiomycetes</taxon>
        <taxon>Eurotiomycetidae</taxon>
        <taxon>Onygenales</taxon>
        <taxon>Ajellomycetaceae</taxon>
        <taxon>Histoplasma</taxon>
    </lineage>
</organism>
<dbReference type="InterPro" id="IPR002575">
    <property type="entry name" value="Aminoglycoside_PTrfase"/>
</dbReference>
<dbReference type="EMBL" id="CP069114">
    <property type="protein sequence ID" value="QSS64095.1"/>
    <property type="molecule type" value="Genomic_DNA"/>
</dbReference>